<accession>A0A1G8FDU2</accession>
<name>A0A1G8FDU2_9PSED</name>
<keyword evidence="2" id="KW-1185">Reference proteome</keyword>
<dbReference type="AlphaFoldDB" id="A0A1G8FDU2"/>
<evidence type="ECO:0000313" key="1">
    <source>
        <dbReference type="EMBL" id="SDH80331.1"/>
    </source>
</evidence>
<dbReference type="RefSeq" id="WP_090262173.1">
    <property type="nucleotide sequence ID" value="NZ_FNDS01000003.1"/>
</dbReference>
<dbReference type="InterPro" id="IPR007416">
    <property type="entry name" value="YggL_50S_bp"/>
</dbReference>
<protein>
    <recommendedName>
        <fullName evidence="3">DUF469 domain-containing protein</fullName>
    </recommendedName>
</protein>
<gene>
    <name evidence="1" type="ORF">SAMN05216272_103188</name>
</gene>
<organism evidence="1 2">
    <name type="scientific">Pseudomonas panipatensis</name>
    <dbReference type="NCBI Taxonomy" id="428992"/>
    <lineage>
        <taxon>Bacteria</taxon>
        <taxon>Pseudomonadati</taxon>
        <taxon>Pseudomonadota</taxon>
        <taxon>Gammaproteobacteria</taxon>
        <taxon>Pseudomonadales</taxon>
        <taxon>Pseudomonadaceae</taxon>
        <taxon>Pseudomonas</taxon>
    </lineage>
</organism>
<evidence type="ECO:0008006" key="3">
    <source>
        <dbReference type="Google" id="ProtNLM"/>
    </source>
</evidence>
<reference evidence="2" key="1">
    <citation type="submission" date="2016-10" db="EMBL/GenBank/DDBJ databases">
        <authorList>
            <person name="Varghese N."/>
            <person name="Submissions S."/>
        </authorList>
    </citation>
    <scope>NUCLEOTIDE SEQUENCE [LARGE SCALE GENOMIC DNA]</scope>
    <source>
        <strain evidence="2">CCM 7469</strain>
    </source>
</reference>
<proteinExistence type="predicted"/>
<dbReference type="PANTHER" id="PTHR38778:SF1">
    <property type="entry name" value="CYTOPLASMIC PROTEIN"/>
    <property type="match status" value="1"/>
</dbReference>
<dbReference type="Pfam" id="PF04320">
    <property type="entry name" value="YggL_50S_bp"/>
    <property type="match status" value="1"/>
</dbReference>
<dbReference type="EMBL" id="FNDS01000003">
    <property type="protein sequence ID" value="SDH80331.1"/>
    <property type="molecule type" value="Genomic_DNA"/>
</dbReference>
<dbReference type="STRING" id="428992.SAMN05216272_103188"/>
<dbReference type="GO" id="GO:0005829">
    <property type="term" value="C:cytosol"/>
    <property type="evidence" value="ECO:0007669"/>
    <property type="project" value="TreeGrafter"/>
</dbReference>
<evidence type="ECO:0000313" key="2">
    <source>
        <dbReference type="Proteomes" id="UP000199636"/>
    </source>
</evidence>
<dbReference type="OrthoDB" id="6884389at2"/>
<sequence length="119" mass="13667">MKHLTNAQMLKPRNRRLRKKLRLGEFQELGFSLSFRYDHAQIDLDTLLDRLIDFVEAHGWEFGGGGSVDGDECAGYLCHHGGTLSEDDRAETRAWLESQPWCREVVVEPLSDVWHQAEA</sequence>
<dbReference type="Proteomes" id="UP000199636">
    <property type="component" value="Unassembled WGS sequence"/>
</dbReference>
<dbReference type="PANTHER" id="PTHR38778">
    <property type="entry name" value="CYTOPLASMIC PROTEIN-RELATED"/>
    <property type="match status" value="1"/>
</dbReference>